<protein>
    <submittedName>
        <fullName evidence="5">Glycoside hydrolase family 73 protein</fullName>
    </submittedName>
</protein>
<dbReference type="PRINTS" id="PR01002">
    <property type="entry name" value="FLGFLGJ"/>
</dbReference>
<dbReference type="Proteomes" id="UP001229251">
    <property type="component" value="Unassembled WGS sequence"/>
</dbReference>
<feature type="domain" description="Mannosyl-glycoprotein endo-beta-N-acetylglucosamidase-like" evidence="4">
    <location>
        <begin position="71"/>
        <end position="233"/>
    </location>
</feature>
<feature type="region of interest" description="Disordered" evidence="3">
    <location>
        <begin position="1"/>
        <end position="20"/>
    </location>
</feature>
<name>A0AAJ1Q707_9LACT</name>
<dbReference type="InterPro" id="IPR051056">
    <property type="entry name" value="Glycosyl_Hydrolase_73"/>
</dbReference>
<evidence type="ECO:0000256" key="1">
    <source>
        <dbReference type="ARBA" id="ARBA00010266"/>
    </source>
</evidence>
<evidence type="ECO:0000259" key="4">
    <source>
        <dbReference type="SMART" id="SM00047"/>
    </source>
</evidence>
<dbReference type="SMART" id="SM00047">
    <property type="entry name" value="LYZ2"/>
    <property type="match status" value="1"/>
</dbReference>
<evidence type="ECO:0000256" key="3">
    <source>
        <dbReference type="SAM" id="MobiDB-lite"/>
    </source>
</evidence>
<comment type="similarity">
    <text evidence="1">Belongs to the glycosyl hydrolase 73 family.</text>
</comment>
<accession>A0AAJ1Q707</accession>
<organism evidence="5 6">
    <name type="scientific">Facklamia hominis</name>
    <dbReference type="NCBI Taxonomy" id="178214"/>
    <lineage>
        <taxon>Bacteria</taxon>
        <taxon>Bacillati</taxon>
        <taxon>Bacillota</taxon>
        <taxon>Bacilli</taxon>
        <taxon>Lactobacillales</taxon>
        <taxon>Aerococcaceae</taxon>
        <taxon>Facklamia</taxon>
    </lineage>
</organism>
<dbReference type="AlphaFoldDB" id="A0AAJ1Q707"/>
<reference evidence="5" key="1">
    <citation type="submission" date="2023-05" db="EMBL/GenBank/DDBJ databases">
        <title>Cataloging the Phylogenetic Diversity of Human Bladder Bacteria.</title>
        <authorList>
            <person name="Du J."/>
        </authorList>
    </citation>
    <scope>NUCLEOTIDE SEQUENCE</scope>
    <source>
        <strain evidence="5">UMB1231</strain>
    </source>
</reference>
<evidence type="ECO:0000313" key="5">
    <source>
        <dbReference type="EMBL" id="MDK7187813.1"/>
    </source>
</evidence>
<proteinExistence type="inferred from homology"/>
<dbReference type="RefSeq" id="WP_285066243.1">
    <property type="nucleotide sequence ID" value="NZ_JASOOE010000015.1"/>
</dbReference>
<dbReference type="GO" id="GO:0004040">
    <property type="term" value="F:amidase activity"/>
    <property type="evidence" value="ECO:0007669"/>
    <property type="project" value="InterPro"/>
</dbReference>
<dbReference type="Gene3D" id="4.10.80.30">
    <property type="entry name" value="DNA polymerase, domain 6"/>
    <property type="match status" value="1"/>
</dbReference>
<keyword evidence="2 5" id="KW-0378">Hydrolase</keyword>
<dbReference type="PANTHER" id="PTHR33308">
    <property type="entry name" value="PEPTIDOGLYCAN HYDROLASE FLGJ"/>
    <property type="match status" value="1"/>
</dbReference>
<evidence type="ECO:0000313" key="6">
    <source>
        <dbReference type="Proteomes" id="UP001229251"/>
    </source>
</evidence>
<comment type="caution">
    <text evidence="5">The sequence shown here is derived from an EMBL/GenBank/DDBJ whole genome shotgun (WGS) entry which is preliminary data.</text>
</comment>
<dbReference type="EMBL" id="JASOOE010000015">
    <property type="protein sequence ID" value="MDK7187813.1"/>
    <property type="molecule type" value="Genomic_DNA"/>
</dbReference>
<dbReference type="Pfam" id="PF01832">
    <property type="entry name" value="Glucosaminidase"/>
    <property type="match status" value="1"/>
</dbReference>
<gene>
    <name evidence="5" type="ORF">QP433_07455</name>
</gene>
<evidence type="ECO:0000256" key="2">
    <source>
        <dbReference type="ARBA" id="ARBA00022801"/>
    </source>
</evidence>
<dbReference type="PANTHER" id="PTHR33308:SF10">
    <property type="entry name" value="EXO-GLUCOSAMINIDASE LYTG"/>
    <property type="match status" value="1"/>
</dbReference>
<dbReference type="InterPro" id="IPR002901">
    <property type="entry name" value="MGlyc_endo_b_GlcNAc-like_dom"/>
</dbReference>
<sequence length="238" mass="27810">MAKKKSQRPKKTKKSVRRSPKWRRIKRQWKHFSANFFQKMGCVVVFLLILFALLFALVFRYLNHSIELNEEETARQEELAQKKDFVKRLVPTAQSLQREYGVLASVSLAQAMLESDFGRSQLASQDYNLYGVKTDPSDPNKALYPTLEFQNGEWVEIMDAFKHYNSWEESMREHARLIVNGTSWNPQQYAAVLAGQNYQEQAQGLQSSGYATDPDYADKIIRMIEDWQLNQYDQPMTH</sequence>
<dbReference type="Gene3D" id="1.10.530.10">
    <property type="match status" value="1"/>
</dbReference>